<dbReference type="EMBL" id="JABFTP020000001">
    <property type="protein sequence ID" value="KAL3266359.1"/>
    <property type="molecule type" value="Genomic_DNA"/>
</dbReference>
<feature type="compositionally biased region" description="Basic and acidic residues" evidence="1">
    <location>
        <begin position="101"/>
        <end position="119"/>
    </location>
</feature>
<organism evidence="2 3">
    <name type="scientific">Cryptolaemus montrouzieri</name>
    <dbReference type="NCBI Taxonomy" id="559131"/>
    <lineage>
        <taxon>Eukaryota</taxon>
        <taxon>Metazoa</taxon>
        <taxon>Ecdysozoa</taxon>
        <taxon>Arthropoda</taxon>
        <taxon>Hexapoda</taxon>
        <taxon>Insecta</taxon>
        <taxon>Pterygota</taxon>
        <taxon>Neoptera</taxon>
        <taxon>Endopterygota</taxon>
        <taxon>Coleoptera</taxon>
        <taxon>Polyphaga</taxon>
        <taxon>Cucujiformia</taxon>
        <taxon>Coccinelloidea</taxon>
        <taxon>Coccinellidae</taxon>
        <taxon>Scymninae</taxon>
        <taxon>Scymnini</taxon>
        <taxon>Cryptolaemus</taxon>
    </lineage>
</organism>
<name>A0ABD2MJ29_9CUCU</name>
<keyword evidence="3" id="KW-1185">Reference proteome</keyword>
<reference evidence="2 3" key="1">
    <citation type="journal article" date="2021" name="BMC Biol.">
        <title>Horizontally acquired antibacterial genes associated with adaptive radiation of ladybird beetles.</title>
        <authorList>
            <person name="Li H.S."/>
            <person name="Tang X.F."/>
            <person name="Huang Y.H."/>
            <person name="Xu Z.Y."/>
            <person name="Chen M.L."/>
            <person name="Du X.Y."/>
            <person name="Qiu B.Y."/>
            <person name="Chen P.T."/>
            <person name="Zhang W."/>
            <person name="Slipinski A."/>
            <person name="Escalona H.E."/>
            <person name="Waterhouse R.M."/>
            <person name="Zwick A."/>
            <person name="Pang H."/>
        </authorList>
    </citation>
    <scope>NUCLEOTIDE SEQUENCE [LARGE SCALE GENOMIC DNA]</scope>
    <source>
        <strain evidence="2">SYSU2018</strain>
    </source>
</reference>
<dbReference type="AlphaFoldDB" id="A0ABD2MJ29"/>
<comment type="caution">
    <text evidence="2">The sequence shown here is derived from an EMBL/GenBank/DDBJ whole genome shotgun (WGS) entry which is preliminary data.</text>
</comment>
<proteinExistence type="predicted"/>
<evidence type="ECO:0000256" key="1">
    <source>
        <dbReference type="SAM" id="MobiDB-lite"/>
    </source>
</evidence>
<evidence type="ECO:0000313" key="2">
    <source>
        <dbReference type="EMBL" id="KAL3266359.1"/>
    </source>
</evidence>
<sequence length="127" mass="14852">MSLRKKFYNPSDPKDAEELLNFLEQLSSDNDISINFISHYSHQKMEETVTKTTVQVKMMRCAELALKGEKQVLIGPGSRNFTTDSFSSEDEIPLAKLQSPKKKEQRQLQKEWKEVGIEKNRRKNNYR</sequence>
<accession>A0ABD2MJ29</accession>
<dbReference type="Proteomes" id="UP001516400">
    <property type="component" value="Unassembled WGS sequence"/>
</dbReference>
<evidence type="ECO:0000313" key="3">
    <source>
        <dbReference type="Proteomes" id="UP001516400"/>
    </source>
</evidence>
<feature type="region of interest" description="Disordered" evidence="1">
    <location>
        <begin position="77"/>
        <end position="127"/>
    </location>
</feature>
<gene>
    <name evidence="2" type="ORF">HHI36_010536</name>
</gene>
<protein>
    <submittedName>
        <fullName evidence="2">Uncharacterized protein</fullName>
    </submittedName>
</protein>